<evidence type="ECO:0000259" key="4">
    <source>
        <dbReference type="PROSITE" id="PS50995"/>
    </source>
</evidence>
<reference evidence="6" key="1">
    <citation type="submission" date="2019-01" db="EMBL/GenBank/DDBJ databases">
        <title>Gri0909 isolated from a small marine red alga.</title>
        <authorList>
            <person name="Kim J."/>
            <person name="Jeong S.E."/>
            <person name="Jeon C.O."/>
        </authorList>
    </citation>
    <scope>NUCLEOTIDE SEQUENCE [LARGE SCALE GENOMIC DNA]</scope>
    <source>
        <strain evidence="6">Gri0909</strain>
    </source>
</reference>
<proteinExistence type="predicted"/>
<dbReference type="SMART" id="SM00347">
    <property type="entry name" value="HTH_MARR"/>
    <property type="match status" value="1"/>
</dbReference>
<dbReference type="Gene3D" id="1.10.10.10">
    <property type="entry name" value="Winged helix-like DNA-binding domain superfamily/Winged helix DNA-binding domain"/>
    <property type="match status" value="1"/>
</dbReference>
<accession>A0A3S2VQA7</accession>
<dbReference type="SUPFAM" id="SSF46785">
    <property type="entry name" value="Winged helix' DNA-binding domain"/>
    <property type="match status" value="1"/>
</dbReference>
<dbReference type="OrthoDB" id="511972at2"/>
<dbReference type="GO" id="GO:0003700">
    <property type="term" value="F:DNA-binding transcription factor activity"/>
    <property type="evidence" value="ECO:0007669"/>
    <property type="project" value="InterPro"/>
</dbReference>
<dbReference type="Pfam" id="PF01047">
    <property type="entry name" value="MarR"/>
    <property type="match status" value="1"/>
</dbReference>
<evidence type="ECO:0000256" key="2">
    <source>
        <dbReference type="ARBA" id="ARBA00023125"/>
    </source>
</evidence>
<dbReference type="PRINTS" id="PR00598">
    <property type="entry name" value="HTHMARR"/>
</dbReference>
<gene>
    <name evidence="5" type="ORF">EOI86_16265</name>
</gene>
<sequence length="154" mass="17350">MAHLIRYVARGLTRSLQMRLAEHDLQFGLWVYLRILWDNDGLTQRELSDRAGLMQSTTHTALAKLEAKGYVTREHPDGDRKKRIVQLTPTGRAIRNVLEPLAEEVNETAMTGISAEQTELLRGALLKMAVNLDKDEEQALLAGQKVPPTRLPNI</sequence>
<keyword evidence="1" id="KW-0805">Transcription regulation</keyword>
<keyword evidence="3" id="KW-0804">Transcription</keyword>
<evidence type="ECO:0000256" key="3">
    <source>
        <dbReference type="ARBA" id="ARBA00023163"/>
    </source>
</evidence>
<protein>
    <submittedName>
        <fullName evidence="5">MarR family transcriptional regulator</fullName>
    </submittedName>
</protein>
<dbReference type="PANTHER" id="PTHR42756">
    <property type="entry name" value="TRANSCRIPTIONAL REGULATOR, MARR"/>
    <property type="match status" value="1"/>
</dbReference>
<dbReference type="PROSITE" id="PS50995">
    <property type="entry name" value="HTH_MARR_2"/>
    <property type="match status" value="1"/>
</dbReference>
<dbReference type="GO" id="GO:0003677">
    <property type="term" value="F:DNA binding"/>
    <property type="evidence" value="ECO:0007669"/>
    <property type="project" value="UniProtKB-KW"/>
</dbReference>
<dbReference type="AlphaFoldDB" id="A0A3S2VQA7"/>
<comment type="caution">
    <text evidence="5">The sequence shown here is derived from an EMBL/GenBank/DDBJ whole genome shotgun (WGS) entry which is preliminary data.</text>
</comment>
<dbReference type="PANTHER" id="PTHR42756:SF1">
    <property type="entry name" value="TRANSCRIPTIONAL REPRESSOR OF EMRAB OPERON"/>
    <property type="match status" value="1"/>
</dbReference>
<organism evidence="5 6">
    <name type="scientific">Hwanghaeella grinnelliae</name>
    <dbReference type="NCBI Taxonomy" id="2500179"/>
    <lineage>
        <taxon>Bacteria</taxon>
        <taxon>Pseudomonadati</taxon>
        <taxon>Pseudomonadota</taxon>
        <taxon>Alphaproteobacteria</taxon>
        <taxon>Rhodospirillales</taxon>
        <taxon>Rhodospirillaceae</taxon>
        <taxon>Hwanghaeella</taxon>
    </lineage>
</organism>
<dbReference type="InterPro" id="IPR036388">
    <property type="entry name" value="WH-like_DNA-bd_sf"/>
</dbReference>
<dbReference type="InterPro" id="IPR036390">
    <property type="entry name" value="WH_DNA-bd_sf"/>
</dbReference>
<keyword evidence="6" id="KW-1185">Reference proteome</keyword>
<dbReference type="InterPro" id="IPR011991">
    <property type="entry name" value="ArsR-like_HTH"/>
</dbReference>
<evidence type="ECO:0000256" key="1">
    <source>
        <dbReference type="ARBA" id="ARBA00023015"/>
    </source>
</evidence>
<evidence type="ECO:0000313" key="5">
    <source>
        <dbReference type="EMBL" id="RVU36975.1"/>
    </source>
</evidence>
<name>A0A3S2VQA7_9PROT</name>
<dbReference type="CDD" id="cd00090">
    <property type="entry name" value="HTH_ARSR"/>
    <property type="match status" value="1"/>
</dbReference>
<dbReference type="EMBL" id="SADE01000002">
    <property type="protein sequence ID" value="RVU36975.1"/>
    <property type="molecule type" value="Genomic_DNA"/>
</dbReference>
<evidence type="ECO:0000313" key="6">
    <source>
        <dbReference type="Proteomes" id="UP000287447"/>
    </source>
</evidence>
<dbReference type="InterPro" id="IPR000835">
    <property type="entry name" value="HTH_MarR-typ"/>
</dbReference>
<feature type="domain" description="HTH marR-type" evidence="4">
    <location>
        <begin position="1"/>
        <end position="130"/>
    </location>
</feature>
<keyword evidence="2" id="KW-0238">DNA-binding</keyword>
<dbReference type="Proteomes" id="UP000287447">
    <property type="component" value="Unassembled WGS sequence"/>
</dbReference>